<keyword evidence="5" id="KW-0119">Carbohydrate metabolism</keyword>
<dbReference type="Gene3D" id="2.70.98.30">
    <property type="entry name" value="Golgi alpha-mannosidase II, domain 4"/>
    <property type="match status" value="1"/>
</dbReference>
<dbReference type="Proteomes" id="UP000702964">
    <property type="component" value="Unassembled WGS sequence"/>
</dbReference>
<sequence length="1030" mass="114008">MKVMQWVQAMVVAAKVASADIVMSQAGSYSQVGTVQPADAVQETSSSFSSTTTRDTISTTGGQTTSTGSYLAPFSTDAPSETLFQRYDTLTTMAPIINVASDLLTRPLPTNKWWGNLMHTTVADTDTVANPVWSNPYAVKLPKEAPYGIQVCYSYSYRSFADEVDGVIKYYLHSFHNDLTLSATEFASTKPDYEIYAFSDFGIKARTCVSGSDSCMDSALVIGMAFISATYSGLTASIESEYAMTLVDDSTAGKYVIQLPNSQTWVVFASDTSASFSIDSTGKALVSDGEYTGTLRVAILPDSDNQNVYDDYSSCIVRGGNVSMESRTSYSLNWETEGEGCDSTGLLHFALPHQVEAISDAITAQTSGAIVLHATTRGQMVGQVTTSGSWTLSESETDEEIDFYPANKPSADVISETNLLSTLKSDIDDDWSLNTGSWYFNGKAYQKYASLCLMAADSSIVGDDSSLLSSCLSKLENLLEPFLTNTLGSPLAYETSYKGIVTSQIFTANNADVEFGNGVYNDHHYHYGYWITASAILKKLDPSWEGMAQMETMVWTMLRDVVNPSAEDTYFPKFRHFSWFIGHSYSHGVTPMADGKDEESTSEDVNFFYGMMLWGKVTENQGVEDLGSLMLRLNARAIRTYFLMKSDNTIHPAKFVPNHVTGIFFDNKADYATWFSAEKYCIHGIQMLPVSPINGLVRTKEFVTQEWDDILSKEAIVTGVDTSNAWLSLLLVNYAVIDQADALSKLAKATMDDGLTRSWALNAQASPTYVRAVEGFFTPKSPVEDNKSLFKRFELVPPSWDEFQRRFSQMEKSNDDSSAPRCLKAVYFVRHAEGIHNAADKEFGSERWKNELAFLDKYLDADLTPFGINDAQSKGPTSVKAELERGMPPMERVVVSPLSRAIETAQNFFAKDQLPGSPFVSIESCREVLGCHTCDKRRTVLELKLKFPDVDFSAIKEEEDMLWMPMHRETDEEIQARARVFLLELFREIPERNVAVVTHSGFMESVCAAVLGIRIHPANCEVIPLVLEAV</sequence>
<keyword evidence="8" id="KW-0624">Polysaccharide degradation</keyword>
<dbReference type="GO" id="GO:0052861">
    <property type="term" value="F:endo-1,3(4)-beta-glucanase activity"/>
    <property type="evidence" value="ECO:0007669"/>
    <property type="project" value="InterPro"/>
</dbReference>
<name>A0A8J4W499_9STRA</name>
<feature type="chain" id="PRO_5035293098" description="glucan endo-1,3-beta-D-glucosidase" evidence="10">
    <location>
        <begin position="20"/>
        <end position="1030"/>
    </location>
</feature>
<evidence type="ECO:0000256" key="8">
    <source>
        <dbReference type="ARBA" id="ARBA00023326"/>
    </source>
</evidence>
<accession>A0A8J4W499</accession>
<dbReference type="Pfam" id="PF00300">
    <property type="entry name" value="His_Phos_1"/>
    <property type="match status" value="1"/>
</dbReference>
<dbReference type="Pfam" id="PF03639">
    <property type="entry name" value="Glyco_hydro_81"/>
    <property type="match status" value="1"/>
</dbReference>
<feature type="signal peptide" evidence="10">
    <location>
        <begin position="1"/>
        <end position="19"/>
    </location>
</feature>
<dbReference type="GO" id="GO:0000272">
    <property type="term" value="P:polysaccharide catabolic process"/>
    <property type="evidence" value="ECO:0007669"/>
    <property type="project" value="UniProtKB-KW"/>
</dbReference>
<evidence type="ECO:0000256" key="6">
    <source>
        <dbReference type="ARBA" id="ARBA00023295"/>
    </source>
</evidence>
<dbReference type="EC" id="3.2.1.39" evidence="3"/>
<dbReference type="PANTHER" id="PTHR31983">
    <property type="entry name" value="ENDO-1,3(4)-BETA-GLUCANASE 1"/>
    <property type="match status" value="1"/>
</dbReference>
<dbReference type="InterPro" id="IPR013078">
    <property type="entry name" value="His_Pase_superF_clade-1"/>
</dbReference>
<gene>
    <name evidence="13" type="ORF">G195_007735</name>
</gene>
<comment type="caution">
    <text evidence="13">The sequence shown here is derived from an EMBL/GenBank/DDBJ whole genome shotgun (WGS) entry which is preliminary data.</text>
</comment>
<evidence type="ECO:0000256" key="5">
    <source>
        <dbReference type="ARBA" id="ARBA00023277"/>
    </source>
</evidence>
<feature type="compositionally biased region" description="Low complexity" evidence="9">
    <location>
        <begin position="44"/>
        <end position="65"/>
    </location>
</feature>
<dbReference type="Gene3D" id="1.20.5.420">
    <property type="entry name" value="Immunoglobulin FC, subunit C"/>
    <property type="match status" value="1"/>
</dbReference>
<keyword evidence="4" id="KW-0378">Hydrolase</keyword>
<keyword evidence="10" id="KW-0732">Signal</keyword>
<dbReference type="CDD" id="cd07067">
    <property type="entry name" value="HP_PGM_like"/>
    <property type="match status" value="1"/>
</dbReference>
<dbReference type="InterPro" id="IPR029033">
    <property type="entry name" value="His_PPase_superfam"/>
</dbReference>
<evidence type="ECO:0000313" key="13">
    <source>
        <dbReference type="EMBL" id="KAF4318998.1"/>
    </source>
</evidence>
<evidence type="ECO:0000256" key="1">
    <source>
        <dbReference type="ARBA" id="ARBA00000382"/>
    </source>
</evidence>
<dbReference type="Gene3D" id="1.10.287.1170">
    <property type="entry name" value="glycoside hydrolase family 81 endo-[beta] glucanase"/>
    <property type="match status" value="1"/>
</dbReference>
<dbReference type="InterPro" id="IPR005200">
    <property type="entry name" value="Endo-beta-glucanase"/>
</dbReference>
<reference evidence="13" key="1">
    <citation type="journal article" date="2015" name="Genom Data">
        <title>Draft genome sequences of Phytophthora kernoviae and Phytophthora ramorum lineage EU2 from Scotland.</title>
        <authorList>
            <person name="Sambles C."/>
            <person name="Schlenzig A."/>
            <person name="O'Neill P."/>
            <person name="Grant M."/>
            <person name="Studholme D.J."/>
        </authorList>
    </citation>
    <scope>NUCLEOTIDE SEQUENCE</scope>
    <source>
        <strain evidence="13">00238/432</strain>
    </source>
</reference>
<proteinExistence type="inferred from homology"/>
<evidence type="ECO:0000313" key="14">
    <source>
        <dbReference type="Proteomes" id="UP000702964"/>
    </source>
</evidence>
<evidence type="ECO:0000256" key="4">
    <source>
        <dbReference type="ARBA" id="ARBA00022801"/>
    </source>
</evidence>
<evidence type="ECO:0000256" key="9">
    <source>
        <dbReference type="SAM" id="MobiDB-lite"/>
    </source>
</evidence>
<reference evidence="13" key="2">
    <citation type="submission" date="2020-02" db="EMBL/GenBank/DDBJ databases">
        <authorList>
            <person name="Studholme D.J."/>
        </authorList>
    </citation>
    <scope>NUCLEOTIDE SEQUENCE</scope>
    <source>
        <strain evidence="13">00238/432</strain>
    </source>
</reference>
<dbReference type="PROSITE" id="PS52008">
    <property type="entry name" value="GH81"/>
    <property type="match status" value="1"/>
</dbReference>
<organism evidence="13 14">
    <name type="scientific">Phytophthora kernoviae 00238/432</name>
    <dbReference type="NCBI Taxonomy" id="1284355"/>
    <lineage>
        <taxon>Eukaryota</taxon>
        <taxon>Sar</taxon>
        <taxon>Stramenopiles</taxon>
        <taxon>Oomycota</taxon>
        <taxon>Peronosporomycetes</taxon>
        <taxon>Peronosporales</taxon>
        <taxon>Peronosporaceae</taxon>
        <taxon>Phytophthora</taxon>
    </lineage>
</organism>
<dbReference type="InterPro" id="IPR040451">
    <property type="entry name" value="GH81_N"/>
</dbReference>
<dbReference type="SUPFAM" id="SSF53254">
    <property type="entry name" value="Phosphoglycerate mutase-like"/>
    <property type="match status" value="1"/>
</dbReference>
<dbReference type="Gene3D" id="3.40.50.1240">
    <property type="entry name" value="Phosphoglycerate mutase-like"/>
    <property type="match status" value="1"/>
</dbReference>
<protein>
    <recommendedName>
        <fullName evidence="3">glucan endo-1,3-beta-D-glucosidase</fullName>
        <ecNumber evidence="3">3.2.1.39</ecNumber>
    </recommendedName>
</protein>
<feature type="domain" description="Glycosyl hydrolase family 81 N-terminal" evidence="11">
    <location>
        <begin position="105"/>
        <end position="407"/>
    </location>
</feature>
<evidence type="ECO:0000259" key="12">
    <source>
        <dbReference type="Pfam" id="PF17652"/>
    </source>
</evidence>
<evidence type="ECO:0000259" key="11">
    <source>
        <dbReference type="Pfam" id="PF03639"/>
    </source>
</evidence>
<comment type="catalytic activity">
    <reaction evidence="1">
        <text>Hydrolysis of (1-&gt;3)-beta-D-glucosidic linkages in (1-&gt;3)-beta-D-glucans.</text>
        <dbReference type="EC" id="3.2.1.39"/>
    </reaction>
</comment>
<keyword evidence="7" id="KW-0961">Cell wall biogenesis/degradation</keyword>
<dbReference type="AlphaFoldDB" id="A0A8J4W499"/>
<dbReference type="GO" id="GO:0042973">
    <property type="term" value="F:glucan endo-1,3-beta-D-glucosidase activity"/>
    <property type="evidence" value="ECO:0007669"/>
    <property type="project" value="UniProtKB-EC"/>
</dbReference>
<dbReference type="GO" id="GO:0071555">
    <property type="term" value="P:cell wall organization"/>
    <property type="evidence" value="ECO:0007669"/>
    <property type="project" value="UniProtKB-KW"/>
</dbReference>
<evidence type="ECO:0000256" key="10">
    <source>
        <dbReference type="SAM" id="SignalP"/>
    </source>
</evidence>
<evidence type="ECO:0000256" key="3">
    <source>
        <dbReference type="ARBA" id="ARBA00012780"/>
    </source>
</evidence>
<feature type="domain" description="Glycosyl hydrolase family 81 C-terminal" evidence="12">
    <location>
        <begin position="421"/>
        <end position="761"/>
    </location>
</feature>
<dbReference type="Pfam" id="PF17652">
    <property type="entry name" value="Glyco_hydro81C"/>
    <property type="match status" value="1"/>
</dbReference>
<dbReference type="InterPro" id="IPR040720">
    <property type="entry name" value="GH81_C"/>
</dbReference>
<dbReference type="PANTHER" id="PTHR31983:SF0">
    <property type="entry name" value="GLUCAN ENDO-1,3-BETA-D-GLUCOSIDASE 2"/>
    <property type="match status" value="1"/>
</dbReference>
<feature type="region of interest" description="Disordered" evidence="9">
    <location>
        <begin position="40"/>
        <end position="65"/>
    </location>
</feature>
<keyword evidence="6" id="KW-0326">Glycosidase</keyword>
<comment type="similarity">
    <text evidence="2">Belongs to the glycosyl hydrolase 81 family.</text>
</comment>
<dbReference type="EMBL" id="AOFI03000246">
    <property type="protein sequence ID" value="KAF4318998.1"/>
    <property type="molecule type" value="Genomic_DNA"/>
</dbReference>
<evidence type="ECO:0000256" key="7">
    <source>
        <dbReference type="ARBA" id="ARBA00023316"/>
    </source>
</evidence>
<dbReference type="SMART" id="SM00855">
    <property type="entry name" value="PGAM"/>
    <property type="match status" value="1"/>
</dbReference>
<evidence type="ECO:0000256" key="2">
    <source>
        <dbReference type="ARBA" id="ARBA00010730"/>
    </source>
</evidence>